<evidence type="ECO:0000256" key="3">
    <source>
        <dbReference type="ARBA" id="ARBA00022475"/>
    </source>
</evidence>
<dbReference type="Proteomes" id="UP001195483">
    <property type="component" value="Unassembled WGS sequence"/>
</dbReference>
<feature type="region of interest" description="Disordered" evidence="8">
    <location>
        <begin position="625"/>
        <end position="644"/>
    </location>
</feature>
<evidence type="ECO:0000256" key="5">
    <source>
        <dbReference type="ARBA" id="ARBA00022989"/>
    </source>
</evidence>
<evidence type="ECO:0000256" key="6">
    <source>
        <dbReference type="ARBA" id="ARBA00023136"/>
    </source>
</evidence>
<feature type="region of interest" description="Disordered" evidence="8">
    <location>
        <begin position="521"/>
        <end position="560"/>
    </location>
</feature>
<proteinExistence type="inferred from homology"/>
<protein>
    <recommendedName>
        <fullName evidence="7">XK-related protein</fullName>
    </recommendedName>
</protein>
<gene>
    <name evidence="9" type="ORF">CHS0354_036577</name>
</gene>
<comment type="caution">
    <text evidence="9">The sequence shown here is derived from an EMBL/GenBank/DDBJ whole genome shotgun (WGS) entry which is preliminary data.</text>
</comment>
<feature type="transmembrane region" description="Helical" evidence="7">
    <location>
        <begin position="327"/>
        <end position="346"/>
    </location>
</feature>
<reference evidence="9" key="2">
    <citation type="journal article" date="2021" name="Genome Biol. Evol.">
        <title>Developing a high-quality reference genome for a parasitic bivalve with doubly uniparental inheritance (Bivalvia: Unionida).</title>
        <authorList>
            <person name="Smith C.H."/>
        </authorList>
    </citation>
    <scope>NUCLEOTIDE SEQUENCE</scope>
    <source>
        <strain evidence="9">CHS0354</strain>
        <tissue evidence="9">Mantle</tissue>
    </source>
</reference>
<feature type="transmembrane region" description="Helical" evidence="7">
    <location>
        <begin position="950"/>
        <end position="971"/>
    </location>
</feature>
<keyword evidence="6 7" id="KW-0472">Membrane</keyword>
<dbReference type="EMBL" id="JAEAOA010002141">
    <property type="protein sequence ID" value="KAK3611382.1"/>
    <property type="molecule type" value="Genomic_DNA"/>
</dbReference>
<evidence type="ECO:0000256" key="7">
    <source>
        <dbReference type="RuleBase" id="RU910716"/>
    </source>
</evidence>
<dbReference type="GO" id="GO:0005886">
    <property type="term" value="C:plasma membrane"/>
    <property type="evidence" value="ECO:0007669"/>
    <property type="project" value="UniProtKB-SubCell"/>
</dbReference>
<evidence type="ECO:0000313" key="10">
    <source>
        <dbReference type="Proteomes" id="UP001195483"/>
    </source>
</evidence>
<feature type="transmembrane region" description="Helical" evidence="7">
    <location>
        <begin position="915"/>
        <end position="934"/>
    </location>
</feature>
<feature type="transmembrane region" description="Helical" evidence="7">
    <location>
        <begin position="366"/>
        <end position="390"/>
    </location>
</feature>
<organism evidence="9 10">
    <name type="scientific">Potamilus streckersoni</name>
    <dbReference type="NCBI Taxonomy" id="2493646"/>
    <lineage>
        <taxon>Eukaryota</taxon>
        <taxon>Metazoa</taxon>
        <taxon>Spiralia</taxon>
        <taxon>Lophotrochozoa</taxon>
        <taxon>Mollusca</taxon>
        <taxon>Bivalvia</taxon>
        <taxon>Autobranchia</taxon>
        <taxon>Heteroconchia</taxon>
        <taxon>Palaeoheterodonta</taxon>
        <taxon>Unionida</taxon>
        <taxon>Unionoidea</taxon>
        <taxon>Unionidae</taxon>
        <taxon>Ambleminae</taxon>
        <taxon>Lampsilini</taxon>
        <taxon>Potamilus</taxon>
    </lineage>
</organism>
<feature type="compositionally biased region" description="Basic and acidic residues" evidence="8">
    <location>
        <begin position="625"/>
        <end position="637"/>
    </location>
</feature>
<dbReference type="PANTHER" id="PTHR16024:SF6">
    <property type="entry name" value="XK-RELATED PROTEIN"/>
    <property type="match status" value="1"/>
</dbReference>
<keyword evidence="4 7" id="KW-0812">Transmembrane</keyword>
<keyword evidence="10" id="KW-1185">Reference proteome</keyword>
<dbReference type="InterPro" id="IPR018629">
    <property type="entry name" value="XK-rel"/>
</dbReference>
<dbReference type="PANTHER" id="PTHR16024">
    <property type="entry name" value="XK-RELATED PROTEIN"/>
    <property type="match status" value="1"/>
</dbReference>
<evidence type="ECO:0000256" key="4">
    <source>
        <dbReference type="ARBA" id="ARBA00022692"/>
    </source>
</evidence>
<feature type="transmembrane region" description="Helical" evidence="7">
    <location>
        <begin position="885"/>
        <end position="903"/>
    </location>
</feature>
<comment type="similarity">
    <text evidence="2 7">Belongs to the XK family.</text>
</comment>
<keyword evidence="3" id="KW-1003">Cell membrane</keyword>
<comment type="subcellular location">
    <subcellularLocation>
        <location evidence="1">Cell membrane</location>
        <topology evidence="1">Multi-pass membrane protein</topology>
    </subcellularLocation>
    <subcellularLocation>
        <location evidence="7">Membrane</location>
        <topology evidence="7">Multi-pass membrane protein</topology>
    </subcellularLocation>
</comment>
<feature type="transmembrane region" description="Helical" evidence="7">
    <location>
        <begin position="852"/>
        <end position="870"/>
    </location>
</feature>
<sequence length="983" mass="113500">MERRQNKNDRTDMTEKVHFSIPFTNYHKDATFGKESIAMSHLKVPKEEKGFDESGSFEYRLQSGDTTHDDIKAVTRSGFPEITMHHQYASTTIHPSISYHTELEKEYDPMGPTLNVLPESYHMLNIQSNPNVRRMIDGKDSTCLLSGRSTVSNEVQDPLENMTAEAVTDQNDRSLIFYLGHTNDQVTLQTGPNNLSLTATDWTKDVMHGSMLSLLELNLLTRRHTFDQLDPSLKMRNNQVTRPRSYHGPEISNKSSSGSRVLIGSDEIKGYVRISRSGNFSAELASNLRSSNRSLTSSKFSIISSKLETPEDGQVQNQHEELEFRSTLNVCISVTFTIISILLFFADWITDINLAHTYLNDKDYTFFGVTVAFIIGPAIVCATVDLYWFYHDHLNNISGSSSQCVLRSEIQNTNEHDTLCEFRVCPKYVFSSDVENVTSSGYRKKEILTNTRNKSQNYTRDTYQNYKQDFVEENTQNASQDQYQEVEQGVYCTNLAASSHGEGQEELKLYDRANVQENTQDISLRYTSRKSQISTSNKSNNSEEDHSLSSTQKPGQPMHNMRTLVSQELKKLKREEYQKHFPDEISSENLNINTQNKSIHLHDKPVHSQCLRLNSDGKLVHSQDMRTNSDKSVHSQDKSIQSQNMRINSDDKSFHSQHKTINLQDKYIFSQDKTPVLPDIGCQMKINTLDLITTHRSACFRSSNVWVGFRIFIGILSLGRVFRSCEYIYHVIKSHQKNGPNAIYHHLRALEEKRDYKLLDLIYASTESAPQFFLQLYIFFMFNQPLMTERVLSLVASVVGISWTVVSSYMHNKAALPEGRHLTLAAQVLIFLARLCEISARMISITLFETYFNFWSLVLIIHFIIMLLWIQKQNPSLEGVAYSKHFRVLFKLFFSYVLVICFINLKCNRSKYKMVFYYVLTYGENFLFAGFVLWRCLKCRKTEEGEENLRIYWLLVIPICLILHVMFQILFYSCCHRKRRSCQ</sequence>
<accession>A0AAE0TJ98</accession>
<reference evidence="9" key="3">
    <citation type="submission" date="2023-05" db="EMBL/GenBank/DDBJ databases">
        <authorList>
            <person name="Smith C.H."/>
        </authorList>
    </citation>
    <scope>NUCLEOTIDE SEQUENCE</scope>
    <source>
        <strain evidence="9">CHS0354</strain>
        <tissue evidence="9">Mantle</tissue>
    </source>
</reference>
<feature type="compositionally biased region" description="Polar residues" evidence="8">
    <location>
        <begin position="521"/>
        <end position="540"/>
    </location>
</feature>
<name>A0AAE0TJ98_9BIVA</name>
<dbReference type="Pfam" id="PF09815">
    <property type="entry name" value="XK-related"/>
    <property type="match status" value="2"/>
</dbReference>
<evidence type="ECO:0000313" key="9">
    <source>
        <dbReference type="EMBL" id="KAK3611382.1"/>
    </source>
</evidence>
<evidence type="ECO:0000256" key="1">
    <source>
        <dbReference type="ARBA" id="ARBA00004651"/>
    </source>
</evidence>
<evidence type="ECO:0000256" key="8">
    <source>
        <dbReference type="SAM" id="MobiDB-lite"/>
    </source>
</evidence>
<keyword evidence="5 7" id="KW-1133">Transmembrane helix</keyword>
<reference evidence="9" key="1">
    <citation type="journal article" date="2021" name="Genome Biol. Evol.">
        <title>A High-Quality Reference Genome for a Parasitic Bivalve with Doubly Uniparental Inheritance (Bivalvia: Unionida).</title>
        <authorList>
            <person name="Smith C.H."/>
        </authorList>
    </citation>
    <scope>NUCLEOTIDE SEQUENCE</scope>
    <source>
        <strain evidence="9">CHS0354</strain>
    </source>
</reference>
<evidence type="ECO:0000256" key="2">
    <source>
        <dbReference type="ARBA" id="ARBA00008789"/>
    </source>
</evidence>
<dbReference type="InterPro" id="IPR050895">
    <property type="entry name" value="XK-related_scramblase"/>
</dbReference>
<dbReference type="AlphaFoldDB" id="A0AAE0TJ98"/>